<reference evidence="3" key="1">
    <citation type="submission" date="2016-06" db="UniProtKB">
        <authorList>
            <consortium name="WormBaseParasite"/>
        </authorList>
    </citation>
    <scope>IDENTIFICATION</scope>
</reference>
<gene>
    <name evidence="1" type="ORF">SCUD_LOCUS12625</name>
</gene>
<organism evidence="3">
    <name type="scientific">Schistosoma curassoni</name>
    <dbReference type="NCBI Taxonomy" id="6186"/>
    <lineage>
        <taxon>Eukaryota</taxon>
        <taxon>Metazoa</taxon>
        <taxon>Spiralia</taxon>
        <taxon>Lophotrochozoa</taxon>
        <taxon>Platyhelminthes</taxon>
        <taxon>Trematoda</taxon>
        <taxon>Digenea</taxon>
        <taxon>Strigeidida</taxon>
        <taxon>Schistosomatoidea</taxon>
        <taxon>Schistosomatidae</taxon>
        <taxon>Schistosoma</taxon>
    </lineage>
</organism>
<name>A0A183KC85_9TREM</name>
<dbReference type="AlphaFoldDB" id="A0A183KC85"/>
<proteinExistence type="predicted"/>
<keyword evidence="2" id="KW-1185">Reference proteome</keyword>
<accession>A0A183KC85</accession>
<protein>
    <submittedName>
        <fullName evidence="3">Transposase</fullName>
    </submittedName>
</protein>
<sequence length="81" mass="9849">MSKRFTTEMPKIQHVDYTYRQSLQDRPVNNSDCLLVRPLPGKRLNLIRETCRYLRYMLNAIRKVWNANLKRRSPAYFFKAR</sequence>
<dbReference type="EMBL" id="UZAK01035260">
    <property type="protein sequence ID" value="VDP49542.1"/>
    <property type="molecule type" value="Genomic_DNA"/>
</dbReference>
<evidence type="ECO:0000313" key="3">
    <source>
        <dbReference type="WBParaSite" id="SCUD_0001262801-mRNA-1"/>
    </source>
</evidence>
<dbReference type="WBParaSite" id="SCUD_0001262801-mRNA-1">
    <property type="protein sequence ID" value="SCUD_0001262801-mRNA-1"/>
    <property type="gene ID" value="SCUD_0001262801"/>
</dbReference>
<dbReference type="Proteomes" id="UP000279833">
    <property type="component" value="Unassembled WGS sequence"/>
</dbReference>
<evidence type="ECO:0000313" key="1">
    <source>
        <dbReference type="EMBL" id="VDP49542.1"/>
    </source>
</evidence>
<reference evidence="1 2" key="2">
    <citation type="submission" date="2018-11" db="EMBL/GenBank/DDBJ databases">
        <authorList>
            <consortium name="Pathogen Informatics"/>
        </authorList>
    </citation>
    <scope>NUCLEOTIDE SEQUENCE [LARGE SCALE GENOMIC DNA]</scope>
    <source>
        <strain evidence="1">Dakar</strain>
        <strain evidence="2">Dakar, Senegal</strain>
    </source>
</reference>
<evidence type="ECO:0000313" key="2">
    <source>
        <dbReference type="Proteomes" id="UP000279833"/>
    </source>
</evidence>